<sequence>MRDPILNPVRVVVDAGHGGKDPGATYGKLKEKDIVLEIALIFSEMLTAGGFYSVMTRRDDTPIYNSQRARIANNMGADVFVSVHCNADADEDHPDMPEAKGSEIWIYPGSKSGIRLASSIMNQVYDEFPGRNFRGIKEAKFTVLKRTKMPAVLCEVGFIDTVESLTKFDDNAILYKISKVLYSGVKDYACKWLKL</sequence>
<gene>
    <name evidence="3" type="ORF">LCGC14_2346860</name>
</gene>
<dbReference type="GO" id="GO:0030288">
    <property type="term" value="C:outer membrane-bounded periplasmic space"/>
    <property type="evidence" value="ECO:0007669"/>
    <property type="project" value="TreeGrafter"/>
</dbReference>
<comment type="caution">
    <text evidence="3">The sequence shown here is derived from an EMBL/GenBank/DDBJ whole genome shotgun (WGS) entry which is preliminary data.</text>
</comment>
<organism evidence="3">
    <name type="scientific">marine sediment metagenome</name>
    <dbReference type="NCBI Taxonomy" id="412755"/>
    <lineage>
        <taxon>unclassified sequences</taxon>
        <taxon>metagenomes</taxon>
        <taxon>ecological metagenomes</taxon>
    </lineage>
</organism>
<dbReference type="PANTHER" id="PTHR30404:SF0">
    <property type="entry name" value="N-ACETYLMURAMOYL-L-ALANINE AMIDASE AMIC"/>
    <property type="match status" value="1"/>
</dbReference>
<dbReference type="Pfam" id="PF01520">
    <property type="entry name" value="Amidase_3"/>
    <property type="match status" value="1"/>
</dbReference>
<accession>A0A0F9CB84</accession>
<reference evidence="3" key="1">
    <citation type="journal article" date="2015" name="Nature">
        <title>Complex archaea that bridge the gap between prokaryotes and eukaryotes.</title>
        <authorList>
            <person name="Spang A."/>
            <person name="Saw J.H."/>
            <person name="Jorgensen S.L."/>
            <person name="Zaremba-Niedzwiedzka K."/>
            <person name="Martijn J."/>
            <person name="Lind A.E."/>
            <person name="van Eijk R."/>
            <person name="Schleper C."/>
            <person name="Guy L."/>
            <person name="Ettema T.J."/>
        </authorList>
    </citation>
    <scope>NUCLEOTIDE SEQUENCE</scope>
</reference>
<dbReference type="GO" id="GO:0009253">
    <property type="term" value="P:peptidoglycan catabolic process"/>
    <property type="evidence" value="ECO:0007669"/>
    <property type="project" value="InterPro"/>
</dbReference>
<proteinExistence type="predicted"/>
<name>A0A0F9CB84_9ZZZZ</name>
<feature type="domain" description="MurNAc-LAA" evidence="2">
    <location>
        <begin position="69"/>
        <end position="186"/>
    </location>
</feature>
<dbReference type="InterPro" id="IPR050695">
    <property type="entry name" value="N-acetylmuramoyl_amidase_3"/>
</dbReference>
<dbReference type="Gene3D" id="3.40.630.40">
    <property type="entry name" value="Zn-dependent exopeptidases"/>
    <property type="match status" value="1"/>
</dbReference>
<evidence type="ECO:0000256" key="1">
    <source>
        <dbReference type="ARBA" id="ARBA00022801"/>
    </source>
</evidence>
<dbReference type="SMART" id="SM00646">
    <property type="entry name" value="Ami_3"/>
    <property type="match status" value="1"/>
</dbReference>
<dbReference type="PANTHER" id="PTHR30404">
    <property type="entry name" value="N-ACETYLMURAMOYL-L-ALANINE AMIDASE"/>
    <property type="match status" value="1"/>
</dbReference>
<dbReference type="GO" id="GO:0008745">
    <property type="term" value="F:N-acetylmuramoyl-L-alanine amidase activity"/>
    <property type="evidence" value="ECO:0007669"/>
    <property type="project" value="InterPro"/>
</dbReference>
<evidence type="ECO:0000313" key="3">
    <source>
        <dbReference type="EMBL" id="KKL46309.1"/>
    </source>
</evidence>
<evidence type="ECO:0000259" key="2">
    <source>
        <dbReference type="SMART" id="SM00646"/>
    </source>
</evidence>
<dbReference type="AlphaFoldDB" id="A0A0F9CB84"/>
<dbReference type="EMBL" id="LAZR01034080">
    <property type="protein sequence ID" value="KKL46309.1"/>
    <property type="molecule type" value="Genomic_DNA"/>
</dbReference>
<protein>
    <recommendedName>
        <fullName evidence="2">MurNAc-LAA domain-containing protein</fullName>
    </recommendedName>
</protein>
<dbReference type="CDD" id="cd02696">
    <property type="entry name" value="MurNAc-LAA"/>
    <property type="match status" value="1"/>
</dbReference>
<dbReference type="SUPFAM" id="SSF53187">
    <property type="entry name" value="Zn-dependent exopeptidases"/>
    <property type="match status" value="1"/>
</dbReference>
<dbReference type="InterPro" id="IPR002508">
    <property type="entry name" value="MurNAc-LAA_cat"/>
</dbReference>
<keyword evidence="1" id="KW-0378">Hydrolase</keyword>